<organism evidence="2 3">
    <name type="scientific">Proteiniphilum saccharofermentans</name>
    <dbReference type="NCBI Taxonomy" id="1642647"/>
    <lineage>
        <taxon>Bacteria</taxon>
        <taxon>Pseudomonadati</taxon>
        <taxon>Bacteroidota</taxon>
        <taxon>Bacteroidia</taxon>
        <taxon>Bacteroidales</taxon>
        <taxon>Dysgonomonadaceae</taxon>
        <taxon>Proteiniphilum</taxon>
    </lineage>
</organism>
<dbReference type="STRING" id="1642647.PSM36_0335"/>
<feature type="domain" description="Glucosamine/galactosamine-6-phosphate isomerase" evidence="1">
    <location>
        <begin position="34"/>
        <end position="257"/>
    </location>
</feature>
<dbReference type="InterPro" id="IPR006148">
    <property type="entry name" value="Glc/Gal-6P_isomerase"/>
</dbReference>
<sequence length="271" mass="30798">MFHTQSWKEMSYTEINTNVITFTKGMLEVKIFHTREEMGKEAAANVSETIRQLLGEKEEINMIFAAAPSQSDFMKELIADKQIRWEKINAFHMDEYIGLEKDAPQGFGNFLKERIFDKVPFKSIHYINGRAEDPYAECERYAGLLNQYPVDIVCLGIGENGHIAFNDPPVADFNDPKQVKAVELDMSCRQQQVNENLFSSIDIVPTHAITVTIPALLKAKYMFCMVPAKNKAEAVYRTLNEEISEKCPATILRTKEDAVLYLDKASASLLN</sequence>
<evidence type="ECO:0000259" key="1">
    <source>
        <dbReference type="Pfam" id="PF01182"/>
    </source>
</evidence>
<dbReference type="Proteomes" id="UP000187464">
    <property type="component" value="Chromosome I"/>
</dbReference>
<accession>A0A1R3SZ64</accession>
<proteinExistence type="predicted"/>
<evidence type="ECO:0000313" key="2">
    <source>
        <dbReference type="EMBL" id="SCD19169.1"/>
    </source>
</evidence>
<dbReference type="EMBL" id="LT605205">
    <property type="protein sequence ID" value="SCD19169.1"/>
    <property type="molecule type" value="Genomic_DNA"/>
</dbReference>
<name>A0A1R3SZ64_9BACT</name>
<gene>
    <name evidence="2" type="ORF">PSM36_0335</name>
</gene>
<keyword evidence="2" id="KW-0413">Isomerase</keyword>
<reference evidence="2 3" key="1">
    <citation type="submission" date="2016-08" db="EMBL/GenBank/DDBJ databases">
        <authorList>
            <person name="Seilhamer J.J."/>
        </authorList>
    </citation>
    <scope>NUCLEOTIDE SEQUENCE [LARGE SCALE GENOMIC DNA]</scope>
    <source>
        <strain evidence="2">M3/6</strain>
    </source>
</reference>
<evidence type="ECO:0000313" key="3">
    <source>
        <dbReference type="Proteomes" id="UP000187464"/>
    </source>
</evidence>
<dbReference type="InterPro" id="IPR004547">
    <property type="entry name" value="Glucosamine6P_isomerase"/>
</dbReference>
<dbReference type="GO" id="GO:0042802">
    <property type="term" value="F:identical protein binding"/>
    <property type="evidence" value="ECO:0007669"/>
    <property type="project" value="TreeGrafter"/>
</dbReference>
<dbReference type="GO" id="GO:0005737">
    <property type="term" value="C:cytoplasm"/>
    <property type="evidence" value="ECO:0007669"/>
    <property type="project" value="TreeGrafter"/>
</dbReference>
<dbReference type="PANTHER" id="PTHR11280:SF6">
    <property type="entry name" value="GLUCOSAMINE-6-PHOSPHATE ISOMERASE NAGB"/>
    <property type="match status" value="1"/>
</dbReference>
<dbReference type="GO" id="GO:0005975">
    <property type="term" value="P:carbohydrate metabolic process"/>
    <property type="evidence" value="ECO:0007669"/>
    <property type="project" value="InterPro"/>
</dbReference>
<dbReference type="PANTHER" id="PTHR11280">
    <property type="entry name" value="GLUCOSAMINE-6-PHOSPHATE ISOMERASE"/>
    <property type="match status" value="1"/>
</dbReference>
<dbReference type="AlphaFoldDB" id="A0A1R3SZ64"/>
<dbReference type="InterPro" id="IPR037171">
    <property type="entry name" value="NagB/RpiA_transferase-like"/>
</dbReference>
<dbReference type="GO" id="GO:0006046">
    <property type="term" value="P:N-acetylglucosamine catabolic process"/>
    <property type="evidence" value="ECO:0007669"/>
    <property type="project" value="TreeGrafter"/>
</dbReference>
<dbReference type="GO" id="GO:0004342">
    <property type="term" value="F:glucosamine-6-phosphate deaminase activity"/>
    <property type="evidence" value="ECO:0007669"/>
    <property type="project" value="InterPro"/>
</dbReference>
<dbReference type="KEGG" id="psac:PSM36_0335"/>
<keyword evidence="3" id="KW-1185">Reference proteome</keyword>
<dbReference type="Gene3D" id="3.40.50.1360">
    <property type="match status" value="1"/>
</dbReference>
<dbReference type="SUPFAM" id="SSF100950">
    <property type="entry name" value="NagB/RpiA/CoA transferase-like"/>
    <property type="match status" value="1"/>
</dbReference>
<dbReference type="GO" id="GO:0016853">
    <property type="term" value="F:isomerase activity"/>
    <property type="evidence" value="ECO:0007669"/>
    <property type="project" value="UniProtKB-KW"/>
</dbReference>
<dbReference type="GO" id="GO:0019262">
    <property type="term" value="P:N-acetylneuraminate catabolic process"/>
    <property type="evidence" value="ECO:0007669"/>
    <property type="project" value="TreeGrafter"/>
</dbReference>
<dbReference type="Pfam" id="PF01182">
    <property type="entry name" value="Glucosamine_iso"/>
    <property type="match status" value="1"/>
</dbReference>
<protein>
    <submittedName>
        <fullName evidence="2">Glucosamine/galactosamine-6-phosphate isomerase</fullName>
    </submittedName>
</protein>
<dbReference type="CDD" id="cd01399">
    <property type="entry name" value="GlcN6P_deaminase"/>
    <property type="match status" value="1"/>
</dbReference>
<dbReference type="GO" id="GO:0006043">
    <property type="term" value="P:glucosamine catabolic process"/>
    <property type="evidence" value="ECO:0007669"/>
    <property type="project" value="TreeGrafter"/>
</dbReference>